<accession>I7A5J1</accession>
<evidence type="ECO:0000256" key="1">
    <source>
        <dbReference type="SAM" id="Phobius"/>
    </source>
</evidence>
<protein>
    <submittedName>
        <fullName evidence="2">Uncharacterized protein</fullName>
    </submittedName>
</protein>
<feature type="transmembrane region" description="Helical" evidence="1">
    <location>
        <begin position="101"/>
        <end position="120"/>
    </location>
</feature>
<reference evidence="2 3" key="1">
    <citation type="journal article" date="2013" name="PLoS ONE">
        <title>Genomic analysis of Melioribacter roseus, facultatively anaerobic organotrophic bacterium representing a novel deep lineage within Bacteriodetes/Chlorobi group.</title>
        <authorList>
            <person name="Kadnikov V.V."/>
            <person name="Mardanov A.V."/>
            <person name="Podosokorskaya O.A."/>
            <person name="Gavrilov S.N."/>
            <person name="Kublanov I.V."/>
            <person name="Beletsky A.V."/>
            <person name="Bonch-Osmolovskaya E.A."/>
            <person name="Ravin N.V."/>
        </authorList>
    </citation>
    <scope>NUCLEOTIDE SEQUENCE [LARGE SCALE GENOMIC DNA]</scope>
    <source>
        <strain evidence="3">JCM 17771 / P3M-2</strain>
    </source>
</reference>
<organism evidence="2 3">
    <name type="scientific">Melioribacter roseus (strain DSM 23840 / JCM 17771 / VKM B-2668 / P3M-2)</name>
    <dbReference type="NCBI Taxonomy" id="1191523"/>
    <lineage>
        <taxon>Bacteria</taxon>
        <taxon>Pseudomonadati</taxon>
        <taxon>Ignavibacteriota</taxon>
        <taxon>Ignavibacteria</taxon>
        <taxon>Ignavibacteriales</taxon>
        <taxon>Melioribacteraceae</taxon>
        <taxon>Melioribacter</taxon>
    </lineage>
</organism>
<sequence>MMIDKESYNLTGALLAVFDNIILTALFIARLYRRPKTEYILGVLFLFSCFPALFLLIKAHLFNRPFIYHLQLILLCLFIIVEFLLDYLLKIDFRKNKIITTPYVALSYAALGGMTGAASYTGMKWLILSAVTFLSVVFLSLYVHIKTGL</sequence>
<dbReference type="HOGENOM" id="CLU_1747468_0_0_10"/>
<keyword evidence="3" id="KW-1185">Reference proteome</keyword>
<keyword evidence="1" id="KW-0812">Transmembrane</keyword>
<dbReference type="eggNOG" id="ENOG5034AEW">
    <property type="taxonomic scope" value="Bacteria"/>
</dbReference>
<feature type="transmembrane region" description="Helical" evidence="1">
    <location>
        <begin position="66"/>
        <end position="89"/>
    </location>
</feature>
<name>I7A5J1_MELRP</name>
<evidence type="ECO:0000313" key="3">
    <source>
        <dbReference type="Proteomes" id="UP000009011"/>
    </source>
</evidence>
<feature type="transmembrane region" description="Helical" evidence="1">
    <location>
        <begin position="12"/>
        <end position="32"/>
    </location>
</feature>
<keyword evidence="1" id="KW-1133">Transmembrane helix</keyword>
<dbReference type="AlphaFoldDB" id="I7A5J1"/>
<proteinExistence type="predicted"/>
<dbReference type="Proteomes" id="UP000009011">
    <property type="component" value="Chromosome"/>
</dbReference>
<dbReference type="RefSeq" id="WP_014856593.1">
    <property type="nucleotide sequence ID" value="NC_018178.1"/>
</dbReference>
<keyword evidence="1" id="KW-0472">Membrane</keyword>
<evidence type="ECO:0000313" key="2">
    <source>
        <dbReference type="EMBL" id="AFN75161.1"/>
    </source>
</evidence>
<feature type="transmembrane region" description="Helical" evidence="1">
    <location>
        <begin position="39"/>
        <end position="60"/>
    </location>
</feature>
<dbReference type="EMBL" id="CP003557">
    <property type="protein sequence ID" value="AFN75161.1"/>
    <property type="molecule type" value="Genomic_DNA"/>
</dbReference>
<dbReference type="STRING" id="1191523.MROS_1929"/>
<dbReference type="KEGG" id="mro:MROS_1929"/>
<gene>
    <name evidence="2" type="ordered locus">MROS_1929</name>
</gene>
<feature type="transmembrane region" description="Helical" evidence="1">
    <location>
        <begin position="126"/>
        <end position="145"/>
    </location>
</feature>